<dbReference type="InterPro" id="IPR023352">
    <property type="entry name" value="MAPEG-like_dom_sf"/>
</dbReference>
<dbReference type="Proteomes" id="UP000681075">
    <property type="component" value="Unassembled WGS sequence"/>
</dbReference>
<protein>
    <recommendedName>
        <fullName evidence="8">Glutathione S-transferase</fullName>
    </recommendedName>
</protein>
<comment type="subcellular location">
    <subcellularLocation>
        <location evidence="1">Membrane</location>
    </subcellularLocation>
</comment>
<feature type="transmembrane region" description="Helical" evidence="5">
    <location>
        <begin position="78"/>
        <end position="96"/>
    </location>
</feature>
<evidence type="ECO:0000256" key="4">
    <source>
        <dbReference type="ARBA" id="ARBA00023136"/>
    </source>
</evidence>
<keyword evidence="2 5" id="KW-0812">Transmembrane</keyword>
<dbReference type="InterPro" id="IPR001129">
    <property type="entry name" value="Membr-assoc_MAPEG"/>
</dbReference>
<keyword evidence="3 5" id="KW-1133">Transmembrane helix</keyword>
<feature type="transmembrane region" description="Helical" evidence="5">
    <location>
        <begin position="6"/>
        <end position="25"/>
    </location>
</feature>
<evidence type="ECO:0000256" key="1">
    <source>
        <dbReference type="ARBA" id="ARBA00004370"/>
    </source>
</evidence>
<dbReference type="EMBL" id="BOPV01000001">
    <property type="protein sequence ID" value="GIL38488.1"/>
    <property type="molecule type" value="Genomic_DNA"/>
</dbReference>
<evidence type="ECO:0008006" key="8">
    <source>
        <dbReference type="Google" id="ProtNLM"/>
    </source>
</evidence>
<dbReference type="Gene3D" id="1.20.120.550">
    <property type="entry name" value="Membrane associated eicosanoid/glutathione metabolism-like domain"/>
    <property type="match status" value="1"/>
</dbReference>
<organism evidence="6 7">
    <name type="scientific">Roseiterribacter gracilis</name>
    <dbReference type="NCBI Taxonomy" id="2812848"/>
    <lineage>
        <taxon>Bacteria</taxon>
        <taxon>Pseudomonadati</taxon>
        <taxon>Pseudomonadota</taxon>
        <taxon>Alphaproteobacteria</taxon>
        <taxon>Rhodospirillales</taxon>
        <taxon>Roseiterribacteraceae</taxon>
        <taxon>Roseiterribacter</taxon>
    </lineage>
</organism>
<reference evidence="6" key="1">
    <citation type="submission" date="2021-02" db="EMBL/GenBank/DDBJ databases">
        <title>Genome sequence of Rhodospirillales sp. strain TMPK1 isolated from soil.</title>
        <authorList>
            <person name="Nakai R."/>
            <person name="Kusada H."/>
            <person name="Tamaki H."/>
        </authorList>
    </citation>
    <scope>NUCLEOTIDE SEQUENCE</scope>
    <source>
        <strain evidence="6">TMPK1</strain>
    </source>
</reference>
<evidence type="ECO:0000256" key="2">
    <source>
        <dbReference type="ARBA" id="ARBA00022692"/>
    </source>
</evidence>
<feature type="transmembrane region" description="Helical" evidence="5">
    <location>
        <begin position="53"/>
        <end position="72"/>
    </location>
</feature>
<evidence type="ECO:0000313" key="6">
    <source>
        <dbReference type="EMBL" id="GIL38488.1"/>
    </source>
</evidence>
<dbReference type="GO" id="GO:0016020">
    <property type="term" value="C:membrane"/>
    <property type="evidence" value="ECO:0007669"/>
    <property type="project" value="UniProtKB-SubCell"/>
</dbReference>
<dbReference type="SUPFAM" id="SSF161084">
    <property type="entry name" value="MAPEG domain-like"/>
    <property type="match status" value="1"/>
</dbReference>
<evidence type="ECO:0000256" key="3">
    <source>
        <dbReference type="ARBA" id="ARBA00022989"/>
    </source>
</evidence>
<comment type="caution">
    <text evidence="6">The sequence shown here is derived from an EMBL/GenBank/DDBJ whole genome shotgun (WGS) entry which is preliminary data.</text>
</comment>
<gene>
    <name evidence="6" type="ORF">TMPK1_07250</name>
</gene>
<feature type="transmembrane region" description="Helical" evidence="5">
    <location>
        <begin position="108"/>
        <end position="135"/>
    </location>
</feature>
<keyword evidence="4 5" id="KW-0472">Membrane</keyword>
<evidence type="ECO:0000256" key="5">
    <source>
        <dbReference type="SAM" id="Phobius"/>
    </source>
</evidence>
<sequence>MTILNTAIYAALLGLVLLALTLNVVRLRRERRVGIGHGDHEDLHRAIRAHGNFVEYVPMALILLLSVELLAYRAWVVHALGIALVIGRVVHGYGLARSSGASTARSFGIGLTWLVILVASVMTLLGALVGMFTAYE</sequence>
<accession>A0A8S8X659</accession>
<dbReference type="Pfam" id="PF01124">
    <property type="entry name" value="MAPEG"/>
    <property type="match status" value="1"/>
</dbReference>
<keyword evidence="7" id="KW-1185">Reference proteome</keyword>
<dbReference type="PANTHER" id="PTHR35814">
    <property type="match status" value="1"/>
</dbReference>
<dbReference type="RefSeq" id="WP_420241521.1">
    <property type="nucleotide sequence ID" value="NZ_BOPV01000001.1"/>
</dbReference>
<evidence type="ECO:0000313" key="7">
    <source>
        <dbReference type="Proteomes" id="UP000681075"/>
    </source>
</evidence>
<dbReference type="PANTHER" id="PTHR35814:SF1">
    <property type="entry name" value="GLUTATHIONE S-TRANSFERASE-RELATED"/>
    <property type="match status" value="1"/>
</dbReference>
<proteinExistence type="predicted"/>
<name>A0A8S8X659_9PROT</name>
<dbReference type="AlphaFoldDB" id="A0A8S8X659"/>